<accession>A0A2W4J850</accession>
<dbReference type="STRING" id="1111738.GCA_000427905_00994"/>
<proteinExistence type="predicted"/>
<gene>
    <name evidence="1" type="ORF">DIU77_013935</name>
    <name evidence="2" type="ORF">DIU77_13920</name>
</gene>
<dbReference type="Pfam" id="PF10604">
    <property type="entry name" value="Polyketide_cyc2"/>
    <property type="match status" value="1"/>
</dbReference>
<dbReference type="CDD" id="cd07821">
    <property type="entry name" value="PYR_PYL_RCAR_like"/>
    <property type="match status" value="1"/>
</dbReference>
<evidence type="ECO:0000313" key="1">
    <source>
        <dbReference type="EMBL" id="MFO7193338.1"/>
    </source>
</evidence>
<sequence>MNAAEPMVALAVERTFAADPEAVFDWITDGNNLMTARLVLRVRRTRDGEGYVWGKGARREVLAVGAWFREDIVECDRPYRYGYQIVQSFPPMRHLGGLITVTPVDGGGSRARWECSFDLPPTSGGSFVARLTKGMFASTFNQIFDAAKRQLG</sequence>
<dbReference type="EMBL" id="QGUI01000572">
    <property type="protein sequence ID" value="PZM94591.1"/>
    <property type="molecule type" value="Genomic_DNA"/>
</dbReference>
<comment type="caution">
    <text evidence="2">The sequence shown here is derived from an EMBL/GenBank/DDBJ whole genome shotgun (WGS) entry which is preliminary data.</text>
</comment>
<dbReference type="AlphaFoldDB" id="A0A2W4J850"/>
<name>A0A2W4J850_9PSEU</name>
<dbReference type="InterPro" id="IPR019587">
    <property type="entry name" value="Polyketide_cyclase/dehydratase"/>
</dbReference>
<evidence type="ECO:0000313" key="2">
    <source>
        <dbReference type="EMBL" id="PZM94591.1"/>
    </source>
</evidence>
<reference evidence="2" key="2">
    <citation type="submission" date="2018-05" db="EMBL/GenBank/DDBJ databases">
        <authorList>
            <person name="Lanie J.A."/>
            <person name="Ng W.-L."/>
            <person name="Kazmierczak K.M."/>
            <person name="Andrzejewski T.M."/>
            <person name="Davidsen T.M."/>
            <person name="Wayne K.J."/>
            <person name="Tettelin H."/>
            <person name="Glass J.I."/>
            <person name="Rusch D."/>
            <person name="Podicherti R."/>
            <person name="Tsui H.-C.T."/>
            <person name="Winkler M.E."/>
        </authorList>
    </citation>
    <scope>NUCLEOTIDE SEQUENCE</scope>
    <source>
        <strain evidence="2">ZC4RG45</strain>
    </source>
</reference>
<dbReference type="InterPro" id="IPR023393">
    <property type="entry name" value="START-like_dom_sf"/>
</dbReference>
<reference evidence="1" key="1">
    <citation type="submission" date="2018-05" db="EMBL/GenBank/DDBJ databases">
        <authorList>
            <person name="Moura L."/>
            <person name="Setubal J.C."/>
        </authorList>
    </citation>
    <scope>NUCLEOTIDE SEQUENCE</scope>
    <source>
        <strain evidence="1">ZC4RG45</strain>
    </source>
</reference>
<dbReference type="SUPFAM" id="SSF55961">
    <property type="entry name" value="Bet v1-like"/>
    <property type="match status" value="1"/>
</dbReference>
<evidence type="ECO:0000313" key="3">
    <source>
        <dbReference type="Proteomes" id="UP000249324"/>
    </source>
</evidence>
<dbReference type="Gene3D" id="3.30.530.20">
    <property type="match status" value="1"/>
</dbReference>
<protein>
    <submittedName>
        <fullName evidence="2">SRPBCC family protein</fullName>
    </submittedName>
</protein>
<dbReference type="Proteomes" id="UP000249324">
    <property type="component" value="Unassembled WGS sequence"/>
</dbReference>
<reference evidence="1" key="4">
    <citation type="submission" date="2023-08" db="EMBL/GenBank/DDBJ databases">
        <authorList>
            <person name="Guima S.E.S."/>
            <person name="Martins L.F."/>
            <person name="Silva A.M."/>
            <person name="Setubal J.C."/>
        </authorList>
    </citation>
    <scope>NUCLEOTIDE SEQUENCE</scope>
    <source>
        <strain evidence="1">ZC4RG45</strain>
    </source>
</reference>
<reference evidence="1 3" key="3">
    <citation type="journal article" date="2021" name="BMC Genomics">
        <title>Genome-resolved metagenome and metatranscriptome analyses of thermophilic composting reveal key bacterial players and their metabolic interactions.</title>
        <authorList>
            <person name="Braga L.P.P."/>
            <person name="Pereira R.V."/>
            <person name="Martins L.F."/>
            <person name="Moura L.M.S."/>
            <person name="Sanchez F.B."/>
            <person name="Patane J.S.L."/>
            <person name="da Silva A.M."/>
            <person name="Setubal J.C."/>
        </authorList>
    </citation>
    <scope>NUCLEOTIDE SEQUENCE [LARGE SCALE GENOMIC DNA]</scope>
    <source>
        <strain evidence="1">ZC4RG45</strain>
    </source>
</reference>
<organism evidence="2">
    <name type="scientific">Thermocrispum agreste</name>
    <dbReference type="NCBI Taxonomy" id="37925"/>
    <lineage>
        <taxon>Bacteria</taxon>
        <taxon>Bacillati</taxon>
        <taxon>Actinomycetota</taxon>
        <taxon>Actinomycetes</taxon>
        <taxon>Pseudonocardiales</taxon>
        <taxon>Pseudonocardiaceae</taxon>
        <taxon>Thermocrispum</taxon>
    </lineage>
</organism>
<dbReference type="EMBL" id="QGUI02000197">
    <property type="protein sequence ID" value="MFO7193338.1"/>
    <property type="molecule type" value="Genomic_DNA"/>
</dbReference>